<reference evidence="1" key="1">
    <citation type="submission" date="2003-05" db="EMBL/GenBank/DDBJ databases">
        <title>Complete sequence for itergene splicing product between UbiE2 and Hig1-4 in mouse chromosome 15F1.</title>
        <authorList>
            <person name="Abe S."/>
            <person name="Chiba S."/>
        </authorList>
    </citation>
    <scope>NUCLEOTIDE SEQUENCE</scope>
    <source>
        <strain evidence="1">ICR</strain>
        <tissue evidence="1">Kidney</tissue>
    </source>
</reference>
<dbReference type="AGR" id="MGI:3845761"/>
<dbReference type="MGI" id="MGI:3845761">
    <property type="gene designation" value="Methig1"/>
</dbReference>
<accession>Q4W8Q9</accession>
<dbReference type="EMBL" id="AB110950">
    <property type="protein sequence ID" value="BAD99133.1"/>
    <property type="molecule type" value="mRNA"/>
</dbReference>
<sequence length="9" mass="1154">MPFLLYSQR</sequence>
<gene>
    <name evidence="2" type="primary">Methig1</name>
    <name evidence="1" type="synonym">UbiE2</name>
</gene>
<evidence type="ECO:0000313" key="1">
    <source>
        <dbReference type="EMBL" id="BAD99133.1"/>
    </source>
</evidence>
<protein>
    <submittedName>
        <fullName evidence="1">Hypothetical UbiE2 upstream protein</fullName>
    </submittedName>
</protein>
<name>Q4W8Q9_MOUSE</name>
<proteinExistence type="evidence at transcript level"/>
<evidence type="ECO:0000313" key="2">
    <source>
        <dbReference type="MGI" id="MGI:3845761"/>
    </source>
</evidence>
<organism evidence="1">
    <name type="scientific">Mus musculus</name>
    <name type="common">Mouse</name>
    <dbReference type="NCBI Taxonomy" id="10090"/>
    <lineage>
        <taxon>Eukaryota</taxon>
        <taxon>Metazoa</taxon>
        <taxon>Chordata</taxon>
        <taxon>Craniata</taxon>
        <taxon>Vertebrata</taxon>
        <taxon>Euteleostomi</taxon>
        <taxon>Mammalia</taxon>
        <taxon>Eutheria</taxon>
        <taxon>Euarchontoglires</taxon>
        <taxon>Glires</taxon>
        <taxon>Rodentia</taxon>
        <taxon>Myomorpha</taxon>
        <taxon>Muroidea</taxon>
        <taxon>Muridae</taxon>
        <taxon>Murinae</taxon>
        <taxon>Mus</taxon>
        <taxon>Mus</taxon>
    </lineage>
</organism>
<reference evidence="1" key="2">
    <citation type="submission" date="2003-05" db="EMBL/GenBank/DDBJ databases">
        <title>Evidence for intergene splicing between UbiE2 and Hig1-4 in mouse chromosome 15F1.</title>
        <authorList>
            <person name="Sasaki E."/>
            <person name="Chiba S."/>
            <person name="Abe S."/>
        </authorList>
    </citation>
    <scope>NUCLEOTIDE SEQUENCE</scope>
    <source>
        <strain evidence="1">ICR</strain>
        <tissue evidence="1">Kidney</tissue>
    </source>
</reference>